<reference evidence="1 2" key="1">
    <citation type="submission" date="2020-03" db="EMBL/GenBank/DDBJ databases">
        <title>Bradyrhizobium diversity isolated from nodules of Muelleranthus trifoliolatus.</title>
        <authorList>
            <person name="Klepa M."/>
            <person name="Helene L."/>
            <person name="Hungria M."/>
        </authorList>
    </citation>
    <scope>NUCLEOTIDE SEQUENCE [LARGE SCALE GENOMIC DNA]</scope>
    <source>
        <strain evidence="1 2">WSM 1744</strain>
    </source>
</reference>
<evidence type="ECO:0000313" key="1">
    <source>
        <dbReference type="EMBL" id="NOJ46848.1"/>
    </source>
</evidence>
<protein>
    <submittedName>
        <fullName evidence="1">Uncharacterized protein</fullName>
    </submittedName>
</protein>
<dbReference type="EMBL" id="JAAVLW010000003">
    <property type="protein sequence ID" value="NOJ46848.1"/>
    <property type="molecule type" value="Genomic_DNA"/>
</dbReference>
<comment type="caution">
    <text evidence="1">The sequence shown here is derived from an EMBL/GenBank/DDBJ whole genome shotgun (WGS) entry which is preliminary data.</text>
</comment>
<name>A0A7Y4H393_9BRAD</name>
<organism evidence="1 2">
    <name type="scientific">Bradyrhizobium archetypum</name>
    <dbReference type="NCBI Taxonomy" id="2721160"/>
    <lineage>
        <taxon>Bacteria</taxon>
        <taxon>Pseudomonadati</taxon>
        <taxon>Pseudomonadota</taxon>
        <taxon>Alphaproteobacteria</taxon>
        <taxon>Hyphomicrobiales</taxon>
        <taxon>Nitrobacteraceae</taxon>
        <taxon>Bradyrhizobium</taxon>
    </lineage>
</organism>
<proteinExistence type="predicted"/>
<keyword evidence="2" id="KW-1185">Reference proteome</keyword>
<sequence>MALAITPARTEEFSGNDLRDIRLGMAATELAESGYADFHCAADPKRALAGWKDWRDCPAAADGTRAIRFGYDPATSREGTMVAGHPAILTLLIDNTGHVAGLQIETDPKARLYIRKKAFLLGLQAKSRYGADGWACTEGQPSAGDQPVGGIYLKERCTKMISGRSLIVERNLFRRSDQDIKSFVDETRISILRAKD</sequence>
<evidence type="ECO:0000313" key="2">
    <source>
        <dbReference type="Proteomes" id="UP000528734"/>
    </source>
</evidence>
<accession>A0A7Y4H393</accession>
<gene>
    <name evidence="1" type="ORF">HCN50_11420</name>
</gene>
<dbReference type="Proteomes" id="UP000528734">
    <property type="component" value="Unassembled WGS sequence"/>
</dbReference>
<dbReference type="AlphaFoldDB" id="A0A7Y4H393"/>